<dbReference type="PANTHER" id="PTHR34474">
    <property type="entry name" value="SIGNAL TRANSDUCTION PROTEIN TRAP"/>
    <property type="match status" value="1"/>
</dbReference>
<organism evidence="2 3">
    <name type="scientific">Caryophanon latum</name>
    <dbReference type="NCBI Taxonomy" id="33977"/>
    <lineage>
        <taxon>Bacteria</taxon>
        <taxon>Bacillati</taxon>
        <taxon>Bacillota</taxon>
        <taxon>Bacilli</taxon>
        <taxon>Bacillales</taxon>
        <taxon>Caryophanaceae</taxon>
        <taxon>Caryophanon</taxon>
    </lineage>
</organism>
<name>A0A1C0YFT4_9BACL</name>
<dbReference type="Proteomes" id="UP000093482">
    <property type="component" value="Unassembled WGS sequence"/>
</dbReference>
<evidence type="ECO:0000313" key="3">
    <source>
        <dbReference type="Proteomes" id="UP000093482"/>
    </source>
</evidence>
<dbReference type="AlphaFoldDB" id="A0A1C0YFT4"/>
<comment type="caution">
    <text evidence="2">The sequence shown here is derived from an EMBL/GenBank/DDBJ whole genome shotgun (WGS) entry which is preliminary data.</text>
</comment>
<dbReference type="InterPro" id="IPR050404">
    <property type="entry name" value="Heme-degrading_MO"/>
</dbReference>
<dbReference type="InterPro" id="IPR011008">
    <property type="entry name" value="Dimeric_a/b-barrel"/>
</dbReference>
<dbReference type="Gene3D" id="3.30.70.100">
    <property type="match status" value="1"/>
</dbReference>
<dbReference type="EMBL" id="MATO01000064">
    <property type="protein sequence ID" value="OCS85994.1"/>
    <property type="molecule type" value="Genomic_DNA"/>
</dbReference>
<dbReference type="PANTHER" id="PTHR34474:SF2">
    <property type="entry name" value="SIGNAL TRANSDUCTION PROTEIN TRAP"/>
    <property type="match status" value="1"/>
</dbReference>
<reference evidence="2 3" key="1">
    <citation type="submission" date="2016-07" db="EMBL/GenBank/DDBJ databases">
        <title>Caryophanon latum genome sequencing.</title>
        <authorList>
            <person name="Verma A."/>
            <person name="Pal Y."/>
            <person name="Krishnamurthi S."/>
        </authorList>
    </citation>
    <scope>NUCLEOTIDE SEQUENCE [LARGE SCALE GENOMIC DNA]</scope>
    <source>
        <strain evidence="2 3">DSM 14151</strain>
    </source>
</reference>
<dbReference type="RefSeq" id="WP_066466184.1">
    <property type="nucleotide sequence ID" value="NZ_MATO01000064.1"/>
</dbReference>
<keyword evidence="3" id="KW-1185">Reference proteome</keyword>
<sequence length="166" mass="18813">MKIHITSGTPEFMETIRKKHDKQTIFIMHGEGNTLLVHETEKKSVFATPRSFDVVEGANDIEQRGFFAMLNFPITDDADALLEQRLRNEGHMISSTAGLIAYRLLRPIKNDTYIILTQWAGPASFELWQESNSYKTLFGNAPTSSTQNLFVSKPYITKYVAKPIGE</sequence>
<gene>
    <name evidence="2" type="ORF">A6K76_14765</name>
</gene>
<dbReference type="SUPFAM" id="SSF54909">
    <property type="entry name" value="Dimeric alpha+beta barrel"/>
    <property type="match status" value="1"/>
</dbReference>
<dbReference type="Pfam" id="PF03992">
    <property type="entry name" value="ABM"/>
    <property type="match status" value="1"/>
</dbReference>
<proteinExistence type="predicted"/>
<evidence type="ECO:0000259" key="1">
    <source>
        <dbReference type="PROSITE" id="PS51725"/>
    </source>
</evidence>
<dbReference type="InterPro" id="IPR007138">
    <property type="entry name" value="ABM_dom"/>
</dbReference>
<protein>
    <recommendedName>
        <fullName evidence="1">ABM domain-containing protein</fullName>
    </recommendedName>
</protein>
<accession>A0A1C0YFT4</accession>
<dbReference type="PROSITE" id="PS51725">
    <property type="entry name" value="ABM"/>
    <property type="match status" value="1"/>
</dbReference>
<evidence type="ECO:0000313" key="2">
    <source>
        <dbReference type="EMBL" id="OCS85994.1"/>
    </source>
</evidence>
<feature type="domain" description="ABM" evidence="1">
    <location>
        <begin position="66"/>
        <end position="156"/>
    </location>
</feature>